<feature type="domain" description="Potassium channel voltage dependent KCNQ C-terminal" evidence="16">
    <location>
        <begin position="447"/>
        <end position="553"/>
    </location>
</feature>
<keyword evidence="10 14" id="KW-0472">Membrane</keyword>
<dbReference type="AlphaFoldDB" id="A0AB39Z601"/>
<evidence type="ECO:0000259" key="16">
    <source>
        <dbReference type="Pfam" id="PF03520"/>
    </source>
</evidence>
<dbReference type="InterPro" id="IPR013821">
    <property type="entry name" value="K_chnl_volt-dep_KCNQ_C"/>
</dbReference>
<feature type="transmembrane region" description="Helical" evidence="14">
    <location>
        <begin position="148"/>
        <end position="166"/>
    </location>
</feature>
<keyword evidence="5 14" id="KW-0812">Transmembrane</keyword>
<dbReference type="InterPro" id="IPR003937">
    <property type="entry name" value="K_chnl_volt-dep_KCNQ"/>
</dbReference>
<dbReference type="Gene3D" id="1.20.120.350">
    <property type="entry name" value="Voltage-gated potassium channels. Chain C"/>
    <property type="match status" value="1"/>
</dbReference>
<dbReference type="GO" id="GO:0005249">
    <property type="term" value="F:voltage-gated potassium channel activity"/>
    <property type="evidence" value="ECO:0007669"/>
    <property type="project" value="InterPro"/>
</dbReference>
<feature type="compositionally biased region" description="Polar residues" evidence="13">
    <location>
        <begin position="690"/>
        <end position="700"/>
    </location>
</feature>
<organism evidence="17 18">
    <name type="scientific">Drosophila suzukii</name>
    <name type="common">Spotted-wing drosophila fruit fly</name>
    <dbReference type="NCBI Taxonomy" id="28584"/>
    <lineage>
        <taxon>Eukaryota</taxon>
        <taxon>Metazoa</taxon>
        <taxon>Ecdysozoa</taxon>
        <taxon>Arthropoda</taxon>
        <taxon>Hexapoda</taxon>
        <taxon>Insecta</taxon>
        <taxon>Pterygota</taxon>
        <taxon>Neoptera</taxon>
        <taxon>Endopterygota</taxon>
        <taxon>Diptera</taxon>
        <taxon>Brachycera</taxon>
        <taxon>Muscomorpha</taxon>
        <taxon>Ephydroidea</taxon>
        <taxon>Drosophilidae</taxon>
        <taxon>Drosophila</taxon>
        <taxon>Sophophora</taxon>
    </lineage>
</organism>
<name>A0AB39Z601_DROSZ</name>
<dbReference type="GO" id="GO:0008076">
    <property type="term" value="C:voltage-gated potassium channel complex"/>
    <property type="evidence" value="ECO:0007669"/>
    <property type="project" value="TreeGrafter"/>
</dbReference>
<keyword evidence="11" id="KW-0407">Ion channel</keyword>
<feature type="transmembrane region" description="Helical" evidence="14">
    <location>
        <begin position="211"/>
        <end position="233"/>
    </location>
</feature>
<keyword evidence="17" id="KW-1185">Reference proteome</keyword>
<dbReference type="Gene3D" id="6.10.140.1910">
    <property type="match status" value="2"/>
</dbReference>
<evidence type="ECO:0000256" key="9">
    <source>
        <dbReference type="ARBA" id="ARBA00023065"/>
    </source>
</evidence>
<dbReference type="FunFam" id="1.20.120.350:FF:000017">
    <property type="entry name" value="potassium voltage-gated channel subfamily KQT member 1"/>
    <property type="match status" value="1"/>
</dbReference>
<keyword evidence="3" id="KW-1003">Cell membrane</keyword>
<evidence type="ECO:0000256" key="2">
    <source>
        <dbReference type="ARBA" id="ARBA00022448"/>
    </source>
</evidence>
<feature type="transmembrane region" description="Helical" evidence="14">
    <location>
        <begin position="74"/>
        <end position="94"/>
    </location>
</feature>
<reference evidence="18" key="1">
    <citation type="submission" date="2025-08" db="UniProtKB">
        <authorList>
            <consortium name="RefSeq"/>
        </authorList>
    </citation>
    <scope>IDENTIFICATION</scope>
</reference>
<evidence type="ECO:0000256" key="11">
    <source>
        <dbReference type="ARBA" id="ARBA00023303"/>
    </source>
</evidence>
<protein>
    <submittedName>
        <fullName evidence="18">Potassium voltage-gated channel subfamily KQT member 1 isoform X12</fullName>
    </submittedName>
</protein>
<keyword evidence="8 14" id="KW-1133">Transmembrane helix</keyword>
<evidence type="ECO:0000313" key="18">
    <source>
        <dbReference type="RefSeq" id="XP_016928998.1"/>
    </source>
</evidence>
<feature type="domain" description="Ion transport" evidence="15">
    <location>
        <begin position="73"/>
        <end position="304"/>
    </location>
</feature>
<dbReference type="PRINTS" id="PR00169">
    <property type="entry name" value="KCHANNEL"/>
</dbReference>
<dbReference type="InterPro" id="IPR005821">
    <property type="entry name" value="Ion_trans_dom"/>
</dbReference>
<dbReference type="CTD" id="36071"/>
<keyword evidence="7" id="KW-0630">Potassium</keyword>
<dbReference type="SUPFAM" id="SSF81324">
    <property type="entry name" value="Voltage-gated potassium channels"/>
    <property type="match status" value="1"/>
</dbReference>
<comment type="catalytic activity">
    <reaction evidence="12">
        <text>K(+)(in) = K(+)(out)</text>
        <dbReference type="Rhea" id="RHEA:29463"/>
        <dbReference type="ChEBI" id="CHEBI:29103"/>
    </reaction>
</comment>
<dbReference type="Pfam" id="PF00520">
    <property type="entry name" value="Ion_trans"/>
    <property type="match status" value="1"/>
</dbReference>
<feature type="region of interest" description="Disordered" evidence="13">
    <location>
        <begin position="374"/>
        <end position="405"/>
    </location>
</feature>
<feature type="transmembrane region" description="Helical" evidence="14">
    <location>
        <begin position="273"/>
        <end position="299"/>
    </location>
</feature>
<feature type="transmembrane region" description="Helical" evidence="14">
    <location>
        <begin position="106"/>
        <end position="127"/>
    </location>
</feature>
<evidence type="ECO:0000256" key="14">
    <source>
        <dbReference type="SAM" id="Phobius"/>
    </source>
</evidence>
<keyword evidence="6" id="KW-0851">Voltage-gated channel</keyword>
<evidence type="ECO:0000313" key="17">
    <source>
        <dbReference type="Proteomes" id="UP001652628"/>
    </source>
</evidence>
<keyword evidence="9" id="KW-0406">Ion transport</keyword>
<keyword evidence="2" id="KW-0813">Transport</keyword>
<evidence type="ECO:0000256" key="7">
    <source>
        <dbReference type="ARBA" id="ARBA00022958"/>
    </source>
</evidence>
<proteinExistence type="predicted"/>
<evidence type="ECO:0000256" key="3">
    <source>
        <dbReference type="ARBA" id="ARBA00022475"/>
    </source>
</evidence>
<accession>A0AB39Z601</accession>
<dbReference type="RefSeq" id="XP_016928998.1">
    <property type="nucleotide sequence ID" value="XM_017073509.4"/>
</dbReference>
<dbReference type="PRINTS" id="PR01459">
    <property type="entry name" value="KCNQCHANNEL"/>
</dbReference>
<evidence type="ECO:0000256" key="1">
    <source>
        <dbReference type="ARBA" id="ARBA00004651"/>
    </source>
</evidence>
<dbReference type="Pfam" id="PF03520">
    <property type="entry name" value="KCNQ_channel"/>
    <property type="match status" value="1"/>
</dbReference>
<evidence type="ECO:0000256" key="8">
    <source>
        <dbReference type="ARBA" id="ARBA00022989"/>
    </source>
</evidence>
<dbReference type="Gene3D" id="1.10.287.70">
    <property type="match status" value="1"/>
</dbReference>
<dbReference type="GeneID" id="108009281"/>
<evidence type="ECO:0000256" key="5">
    <source>
        <dbReference type="ARBA" id="ARBA00022692"/>
    </source>
</evidence>
<feature type="transmembrane region" description="Helical" evidence="14">
    <location>
        <begin position="245"/>
        <end position="261"/>
    </location>
</feature>
<dbReference type="PANTHER" id="PTHR47735">
    <property type="entry name" value="POTASSIUM VOLTAGE-GATED CHANNEL SUBFAMILY KQT MEMBER 4"/>
    <property type="match status" value="1"/>
</dbReference>
<evidence type="ECO:0000259" key="15">
    <source>
        <dbReference type="Pfam" id="PF00520"/>
    </source>
</evidence>
<feature type="region of interest" description="Disordered" evidence="13">
    <location>
        <begin position="686"/>
        <end position="726"/>
    </location>
</feature>
<dbReference type="PANTHER" id="PTHR47735:SF9">
    <property type="entry name" value="POTASSIUM VOLTAGE-GATED CHANNEL SUBFAMILY KQT MEMBER 4-LIKE ISOFORM X1"/>
    <property type="match status" value="1"/>
</dbReference>
<evidence type="ECO:0000256" key="10">
    <source>
        <dbReference type="ARBA" id="ARBA00023136"/>
    </source>
</evidence>
<evidence type="ECO:0000256" key="12">
    <source>
        <dbReference type="ARBA" id="ARBA00034430"/>
    </source>
</evidence>
<evidence type="ECO:0000256" key="13">
    <source>
        <dbReference type="SAM" id="MobiDB-lite"/>
    </source>
</evidence>
<comment type="subcellular location">
    <subcellularLocation>
        <location evidence="1">Cell membrane</location>
        <topology evidence="1">Multi-pass membrane protein</topology>
    </subcellularLocation>
</comment>
<keyword evidence="4" id="KW-0633">Potassium transport</keyword>
<dbReference type="FunFam" id="1.10.287.70:FF:000016">
    <property type="entry name" value="Putative potassium voltage-gated channel subfamily KQT member 2"/>
    <property type="match status" value="1"/>
</dbReference>
<sequence>MDPDNDIYAFYDIRGYKGKCRPGRPNSERILQPRMSLLGKPLNYNRGTRRDVRYRRLQSRLYNFLERPRGLHAIFYHVMVFLMVFTCLALSVFSTIKEYEEDAVYILFRMEILVVIWFTMEFGARLWSSGCRSRYQGCLGRMKFVKRPFCIIDIVTILASIVVLGMGTSGQVFATSALRGLRFFQILRMVRMDRRGGTWKLLGSVVYAHRQELITTMYIGFLGLIFASFLVYMWEKDVNDKFSNFAQALWWGVITLCTVGYGDMVPITWQGKLIASCCALLGISFFALPAGILGSGFALKVQQQQRQKHMIRRRQPAATLIQAVWRCYAADEHSVSVATWNIHRVALPSPPASRASSSFKHNTSFVARLPTIRRHKSQTIQTPGGGDGGGVSKPPGSSRASTRYTRTIRDINASVENLASNPNLTQKSISLIHKLPADEEDEPRCTQLTNRHKTAIRFIRKLKYFVARRKFKEALKPYDVKDVMEQYAAGHVDLLGRVKMLHLRLDQILGKQGSKAKDVYASKISLASRVVKVERQVADIEEKLDVLIKAYMEDRDRFLALPLPAKPKIHSISPSHKPLHHAHNLAMIDVWKRTAALSVHPEQVTTTPLLNASATDGSELRSLTSTQTLTTTTDAIATQTPMPPHMQHTATNTKSSVLNSYQLGSEKQQHNDVFMTELENRTKKRVTLSLHRSTSEPYSKQEQRINIPDEGAESLDSSAKPTPPDSSIILIDEYEDFEEEDLNCEGEMDHFPSWEIDSDIGVEVDVDADADGDCDESTEDTALLQCATRTAIVITPISPVSSAHNLQQLNDQTTTLNKSNLLPPDSG</sequence>
<dbReference type="InterPro" id="IPR027359">
    <property type="entry name" value="Volt_channel_dom_sf"/>
</dbReference>
<evidence type="ECO:0000256" key="6">
    <source>
        <dbReference type="ARBA" id="ARBA00022882"/>
    </source>
</evidence>
<evidence type="ECO:0000256" key="4">
    <source>
        <dbReference type="ARBA" id="ARBA00022538"/>
    </source>
</evidence>
<dbReference type="Proteomes" id="UP001652628">
    <property type="component" value="Chromosome 2R"/>
</dbReference>
<gene>
    <name evidence="18" type="primary">KCNQ</name>
</gene>